<organism evidence="4 5">
    <name type="scientific">Microtus ochrogaster</name>
    <name type="common">Prairie vole</name>
    <dbReference type="NCBI Taxonomy" id="79684"/>
    <lineage>
        <taxon>Eukaryota</taxon>
        <taxon>Metazoa</taxon>
        <taxon>Chordata</taxon>
        <taxon>Craniata</taxon>
        <taxon>Vertebrata</taxon>
        <taxon>Euteleostomi</taxon>
        <taxon>Mammalia</taxon>
        <taxon>Eutheria</taxon>
        <taxon>Euarchontoglires</taxon>
        <taxon>Glires</taxon>
        <taxon>Rodentia</taxon>
        <taxon>Myomorpha</taxon>
        <taxon>Muroidea</taxon>
        <taxon>Cricetidae</taxon>
        <taxon>Arvicolinae</taxon>
        <taxon>Microtus</taxon>
    </lineage>
</organism>
<reference evidence="5" key="1">
    <citation type="submission" date="2025-08" db="UniProtKB">
        <authorList>
            <consortium name="RefSeq"/>
        </authorList>
    </citation>
    <scope>IDENTIFICATION</scope>
</reference>
<dbReference type="PANTHER" id="PTHR22574:SF12">
    <property type="entry name" value="GOLGI-ASSOCIATED RAB2 INTERACTOR PROTEIN 5B"/>
    <property type="match status" value="1"/>
</dbReference>
<feature type="compositionally biased region" description="Low complexity" evidence="2">
    <location>
        <begin position="410"/>
        <end position="433"/>
    </location>
</feature>
<accession>A0ABM1TT62</accession>
<sequence length="914" mass="100909">MKRLLNIRRTQPPQDPQKWVPILGELQKTLQKGEYLPLRPLPMFESNFVQVTNHGAPAFVHHRTNKLTMGVAASLPGLVLPDILLLARPPEGKDCPNLNLTRMIPLDLAHLYVHDLPSWRLKLRLITGRYYYLELDAPDHELDFLFDRWIRLINLLHEPTISWAPRTMNTPPLDAPLDGAPASTWRLQDQSGSRLTVEVAQRTIPHKIFSSQKQRKTKTVKRTLRSQAVGDSLPLIWSQLKPPEDQMKVTEKKSYLNACHDRSKTLIRVSEKASITIRTIFSIISGMMNQEHRSDSEGTTGRGGLIETPTQCIAHDSPGLPIIDSCDHMDTFLWTQDLDELMDTESTSLSSSLYTSPYPPALYIFPKSNDKAMPVGSVKYMGPLSSQKAASAPIPPGKAPFILDQSTKVPAEPAPAQKAPALPAPARKTPAAPWSTQKSPAKPSLFYKVPPSISQKPPSIPAPPRKAPVLVAPPQKTLPPIPKLLQVPAGPQKATPPKKELLVLNTQSRKAPTARYQKTPDSRAKAPEDTSVLPAGDMLERKSEGKQQPVVLVRGQKTKVVDMRAQATALQLPSATTKKQSKEILISKTQEVTLEALTCRGKSEDRAHKMREETTVNLPDLKSKEIEKQKKWVLTQEVAVEGLHTENNRAFSVEGLALAKMMIVAKSKQQHLKPDTISLPSWFSMTSRGSAMSTLADFPFNASQMALSEDTQVVVRSPTKVKENTQLQVEEKPPEDLLRTSKETIIELPKTDSPKVGKTAQFPTTMTTSGLENTSRPMTPLTSLTSPITKTDSSVGVPQKPGVKHQGLKQAQTQQQPLAVLGSTSEVLLPIVLEMENKKKMSMKEEILVKEFGTPHAQRDPIGWDSLGDQPIRPDEGRVAPVLLGPALTLELKAPVDPRSPGIPATFSLSTSVW</sequence>
<dbReference type="InterPro" id="IPR022168">
    <property type="entry name" value="GARIL-like_Rab2B-bd"/>
</dbReference>
<dbReference type="Proteomes" id="UP000694915">
    <property type="component" value="Unplaced"/>
</dbReference>
<feature type="compositionally biased region" description="Basic and acidic residues" evidence="2">
    <location>
        <begin position="518"/>
        <end position="528"/>
    </location>
</feature>
<dbReference type="Pfam" id="PF12480">
    <property type="entry name" value="GARIL_Rab2_bd"/>
    <property type="match status" value="1"/>
</dbReference>
<evidence type="ECO:0000313" key="4">
    <source>
        <dbReference type="Proteomes" id="UP000694915"/>
    </source>
</evidence>
<feature type="region of interest" description="Disordered" evidence="2">
    <location>
        <begin position="410"/>
        <end position="441"/>
    </location>
</feature>
<feature type="domain" description="Golgi associated RAB2 interactor protein-like Rab2B-binding" evidence="3">
    <location>
        <begin position="98"/>
        <end position="164"/>
    </location>
</feature>
<proteinExistence type="inferred from homology"/>
<evidence type="ECO:0000256" key="2">
    <source>
        <dbReference type="SAM" id="MobiDB-lite"/>
    </source>
</evidence>
<dbReference type="GeneID" id="101993401"/>
<evidence type="ECO:0000256" key="1">
    <source>
        <dbReference type="ARBA" id="ARBA00038379"/>
    </source>
</evidence>
<protein>
    <submittedName>
        <fullName evidence="5">Protein FAM71E2</fullName>
    </submittedName>
</protein>
<evidence type="ECO:0000313" key="5">
    <source>
        <dbReference type="RefSeq" id="XP_026632924.1"/>
    </source>
</evidence>
<keyword evidence="4" id="KW-1185">Reference proteome</keyword>
<name>A0ABM1TT62_MICOH</name>
<comment type="similarity">
    <text evidence="1">Belongs to the GARIN family.</text>
</comment>
<dbReference type="PANTHER" id="PTHR22574">
    <property type="match status" value="1"/>
</dbReference>
<feature type="compositionally biased region" description="Polar residues" evidence="2">
    <location>
        <begin position="761"/>
        <end position="796"/>
    </location>
</feature>
<feature type="region of interest" description="Disordered" evidence="2">
    <location>
        <begin position="508"/>
        <end position="546"/>
    </location>
</feature>
<feature type="region of interest" description="Disordered" evidence="2">
    <location>
        <begin position="752"/>
        <end position="803"/>
    </location>
</feature>
<gene>
    <name evidence="5" type="primary">Fam71e2</name>
</gene>
<dbReference type="RefSeq" id="XP_026632924.1">
    <property type="nucleotide sequence ID" value="XM_026777123.1"/>
</dbReference>
<evidence type="ECO:0000259" key="3">
    <source>
        <dbReference type="Pfam" id="PF12480"/>
    </source>
</evidence>